<feature type="compositionally biased region" description="Gly residues" evidence="1">
    <location>
        <begin position="109"/>
        <end position="119"/>
    </location>
</feature>
<feature type="transmembrane region" description="Helical" evidence="2">
    <location>
        <begin position="79"/>
        <end position="99"/>
    </location>
</feature>
<dbReference type="RefSeq" id="WP_156740464.1">
    <property type="nucleotide sequence ID" value="NZ_CACRYJ010000022.1"/>
</dbReference>
<dbReference type="Proteomes" id="UP000419743">
    <property type="component" value="Unassembled WGS sequence"/>
</dbReference>
<reference evidence="3 4" key="1">
    <citation type="submission" date="2019-11" db="EMBL/GenBank/DDBJ databases">
        <authorList>
            <person name="Criscuolo A."/>
        </authorList>
    </citation>
    <scope>NUCLEOTIDE SEQUENCE [LARGE SCALE GENOMIC DNA]</scope>
    <source>
        <strain evidence="3">CIP111667</strain>
    </source>
</reference>
<keyword evidence="2" id="KW-0812">Transmembrane</keyword>
<proteinExistence type="predicted"/>
<evidence type="ECO:0000256" key="2">
    <source>
        <dbReference type="SAM" id="Phobius"/>
    </source>
</evidence>
<keyword evidence="2" id="KW-1133">Transmembrane helix</keyword>
<dbReference type="AlphaFoldDB" id="A0A7M4DHP8"/>
<evidence type="ECO:0000256" key="1">
    <source>
        <dbReference type="SAM" id="MobiDB-lite"/>
    </source>
</evidence>
<protein>
    <submittedName>
        <fullName evidence="3">Uncharacterized protein</fullName>
    </submittedName>
</protein>
<feature type="region of interest" description="Disordered" evidence="1">
    <location>
        <begin position="1"/>
        <end position="64"/>
    </location>
</feature>
<accession>A0A7M4DHP8</accession>
<organism evidence="3 4">
    <name type="scientific">Occultella aeris</name>
    <dbReference type="NCBI Taxonomy" id="2761496"/>
    <lineage>
        <taxon>Bacteria</taxon>
        <taxon>Bacillati</taxon>
        <taxon>Actinomycetota</taxon>
        <taxon>Actinomycetes</taxon>
        <taxon>Micrococcales</taxon>
        <taxon>Ruaniaceae</taxon>
        <taxon>Occultella</taxon>
    </lineage>
</organism>
<comment type="caution">
    <text evidence="3">The sequence shown here is derived from an EMBL/GenBank/DDBJ whole genome shotgun (WGS) entry which is preliminary data.</text>
</comment>
<evidence type="ECO:0000313" key="4">
    <source>
        <dbReference type="Proteomes" id="UP000419743"/>
    </source>
</evidence>
<feature type="region of interest" description="Disordered" evidence="1">
    <location>
        <begin position="377"/>
        <end position="439"/>
    </location>
</feature>
<sequence length="495" mass="49436">MSTDGPEGTDEALRRLRAADPAAGSSPDLDALRLAVTARVGELGDGHEGGNGNHEDTEHDDELLGARTRRTAAGRGRRGLLVAASVAALAVFGGGGYALGAAGGPQDDGGTTVAGGGTAGDSSGEAADPSVASEAFGADMTQADRMFAGYGRTEFTAAGLSTDGSAAEAYGLDPTAALTTERVAQFAQALGLEGEPVLADGVWAVGSWEAGGPVLSVYVDGTASTSYTDPSVDPWLCAEIEQIEPDADSDSIDCGNEQVAAGQDEAIAAAQEVLTAAGVDVDDFNWSTTEPGEHATNVVATPSIGAGSLDGVVGWQFTVTTGGIASIWGSLADVYSLGTYDVVSPTEAVARLTDPRFGAFGGGMMPFAAAQDGPAIARDGSADAAEGSAAEESGGETAPDAAAQEPAQAPGVGPADEPVDSGEPPTAAPVPAEPGAPIDWPVQQVTVNGSELVLMSVHQNDGSVVLVPAWRLYDTDGGTWTVNAVADAGLDFSAE</sequence>
<feature type="region of interest" description="Disordered" evidence="1">
    <location>
        <begin position="109"/>
        <end position="130"/>
    </location>
</feature>
<feature type="compositionally biased region" description="Low complexity" evidence="1">
    <location>
        <begin position="382"/>
        <end position="415"/>
    </location>
</feature>
<name>A0A7M4DHP8_9MICO</name>
<keyword evidence="4" id="KW-1185">Reference proteome</keyword>
<evidence type="ECO:0000313" key="3">
    <source>
        <dbReference type="EMBL" id="VZO36441.1"/>
    </source>
</evidence>
<dbReference type="EMBL" id="CACRYJ010000022">
    <property type="protein sequence ID" value="VZO36441.1"/>
    <property type="molecule type" value="Genomic_DNA"/>
</dbReference>
<gene>
    <name evidence="3" type="ORF">HALOF300_01647</name>
</gene>
<keyword evidence="2" id="KW-0472">Membrane</keyword>
<feature type="compositionally biased region" description="Basic and acidic residues" evidence="1">
    <location>
        <begin position="42"/>
        <end position="57"/>
    </location>
</feature>